<gene>
    <name evidence="12" type="ORF">BJ978_002210</name>
</gene>
<dbReference type="InterPro" id="IPR046450">
    <property type="entry name" value="PA_dom_sf"/>
</dbReference>
<evidence type="ECO:0000256" key="5">
    <source>
        <dbReference type="ARBA" id="ARBA00022729"/>
    </source>
</evidence>
<proteinExistence type="inferred from homology"/>
<dbReference type="GO" id="GO:0046872">
    <property type="term" value="F:metal ion binding"/>
    <property type="evidence" value="ECO:0007669"/>
    <property type="project" value="UniProtKB-KW"/>
</dbReference>
<feature type="chain" id="PRO_5040845079" evidence="9">
    <location>
        <begin position="38"/>
        <end position="538"/>
    </location>
</feature>
<dbReference type="Pfam" id="PF04389">
    <property type="entry name" value="Peptidase_M28"/>
    <property type="match status" value="1"/>
</dbReference>
<keyword evidence="7" id="KW-0862">Zinc</keyword>
<dbReference type="InterPro" id="IPR045175">
    <property type="entry name" value="M28_fam"/>
</dbReference>
<evidence type="ECO:0000313" key="12">
    <source>
        <dbReference type="EMBL" id="MCP2371534.1"/>
    </source>
</evidence>
<evidence type="ECO:0000313" key="13">
    <source>
        <dbReference type="Proteomes" id="UP001139722"/>
    </source>
</evidence>
<sequence length="538" mass="55093">MMRTTAPRSRSVRTLALTSAAAVAFAVLVAPTGAAVAASGNACDKRNNNTVSKLLTCVDADGAMEHLEALQSIGDANDGNRAAGTAGYEASVDYVAETLEAAGWEVSFDEFPFTYVGPSTLTQISAPYGDYETGPFTGSGPGDVTASVTPVDLALGLGNASTSGCEAEDFAGFPAGDLALIQRGTCPFGTKALNAEAAGASGVILFNQGNTEGDDRQGLIVGTLGGSDIVGIPVVGASYQQGVQLAEAGSVARVFVPAPESRPQRNVIAELPGVNDDNVVMAGAHLDSVQAGPGINDNGSGSASLLELAQQMAKVKPQNTVRLAWWGAEEAGLVGSTAYVAGLSQEEKDRIALYLNFDMVASPNHIFMVYDGDESGFAAPVVVPDGSVQIEDLFESYFTQMGVPYDDAEFSGRSDYQAFILNGIPAGGLFTGAEVVKSEEQAAVWGGVAGESFDQCYHQACDTIGNVSTEALEVNIDAIALAVLAYSYSTESVNGVAGKRVPGGLTLPTPAGPEMSWSAGGGGLAPDHGHDHGPLEGS</sequence>
<evidence type="ECO:0000256" key="7">
    <source>
        <dbReference type="ARBA" id="ARBA00022833"/>
    </source>
</evidence>
<evidence type="ECO:0000256" key="4">
    <source>
        <dbReference type="ARBA" id="ARBA00022723"/>
    </source>
</evidence>
<keyword evidence="3" id="KW-0645">Protease</keyword>
<evidence type="ECO:0000256" key="8">
    <source>
        <dbReference type="SAM" id="MobiDB-lite"/>
    </source>
</evidence>
<keyword evidence="5 9" id="KW-0732">Signal</keyword>
<name>A0A9X2H8M6_9MICO</name>
<evidence type="ECO:0000259" key="10">
    <source>
        <dbReference type="Pfam" id="PF02225"/>
    </source>
</evidence>
<comment type="caution">
    <text evidence="12">The sequence shown here is derived from an EMBL/GenBank/DDBJ whole genome shotgun (WGS) entry which is preliminary data.</text>
</comment>
<dbReference type="Proteomes" id="UP001139722">
    <property type="component" value="Unassembled WGS sequence"/>
</dbReference>
<dbReference type="RefSeq" id="WP_232057674.1">
    <property type="nucleotide sequence ID" value="NZ_BAAANU010000017.1"/>
</dbReference>
<keyword evidence="6" id="KW-0378">Hydrolase</keyword>
<evidence type="ECO:0000256" key="9">
    <source>
        <dbReference type="SAM" id="SignalP"/>
    </source>
</evidence>
<dbReference type="PANTHER" id="PTHR12147">
    <property type="entry name" value="METALLOPEPTIDASE M28 FAMILY MEMBER"/>
    <property type="match status" value="1"/>
</dbReference>
<evidence type="ECO:0000256" key="1">
    <source>
        <dbReference type="ARBA" id="ARBA00005957"/>
    </source>
</evidence>
<dbReference type="SUPFAM" id="SSF52025">
    <property type="entry name" value="PA domain"/>
    <property type="match status" value="1"/>
</dbReference>
<dbReference type="InterPro" id="IPR007484">
    <property type="entry name" value="Peptidase_M28"/>
</dbReference>
<evidence type="ECO:0000256" key="2">
    <source>
        <dbReference type="ARBA" id="ARBA00022438"/>
    </source>
</evidence>
<dbReference type="Pfam" id="PF02225">
    <property type="entry name" value="PA"/>
    <property type="match status" value="1"/>
</dbReference>
<dbReference type="GO" id="GO:0004177">
    <property type="term" value="F:aminopeptidase activity"/>
    <property type="evidence" value="ECO:0007669"/>
    <property type="project" value="UniProtKB-KW"/>
</dbReference>
<dbReference type="SUPFAM" id="SSF53187">
    <property type="entry name" value="Zn-dependent exopeptidases"/>
    <property type="match status" value="1"/>
</dbReference>
<keyword evidence="13" id="KW-1185">Reference proteome</keyword>
<reference evidence="12" key="1">
    <citation type="submission" date="2022-06" db="EMBL/GenBank/DDBJ databases">
        <title>Sequencing the genomes of 1000 actinobacteria strains.</title>
        <authorList>
            <person name="Klenk H.-P."/>
        </authorList>
    </citation>
    <scope>NUCLEOTIDE SEQUENCE</scope>
    <source>
        <strain evidence="12">DSM 22016</strain>
    </source>
</reference>
<feature type="domain" description="Peptidase M28" evidence="11">
    <location>
        <begin position="266"/>
        <end position="481"/>
    </location>
</feature>
<dbReference type="GO" id="GO:0006508">
    <property type="term" value="P:proteolysis"/>
    <property type="evidence" value="ECO:0007669"/>
    <property type="project" value="UniProtKB-KW"/>
</dbReference>
<evidence type="ECO:0000256" key="3">
    <source>
        <dbReference type="ARBA" id="ARBA00022670"/>
    </source>
</evidence>
<dbReference type="GO" id="GO:0008235">
    <property type="term" value="F:metalloexopeptidase activity"/>
    <property type="evidence" value="ECO:0007669"/>
    <property type="project" value="InterPro"/>
</dbReference>
<feature type="signal peptide" evidence="9">
    <location>
        <begin position="1"/>
        <end position="37"/>
    </location>
</feature>
<accession>A0A9X2H8M6</accession>
<dbReference type="CDD" id="cd03876">
    <property type="entry name" value="M28_SGAP_like"/>
    <property type="match status" value="1"/>
</dbReference>
<dbReference type="PANTHER" id="PTHR12147:SF26">
    <property type="entry name" value="PEPTIDASE M28 DOMAIN-CONTAINING PROTEIN"/>
    <property type="match status" value="1"/>
</dbReference>
<evidence type="ECO:0000256" key="6">
    <source>
        <dbReference type="ARBA" id="ARBA00022801"/>
    </source>
</evidence>
<dbReference type="EMBL" id="JAMZDY010000001">
    <property type="protein sequence ID" value="MCP2371534.1"/>
    <property type="molecule type" value="Genomic_DNA"/>
</dbReference>
<dbReference type="InterPro" id="IPR041756">
    <property type="entry name" value="M28_SGAP-like"/>
</dbReference>
<feature type="domain" description="PA" evidence="10">
    <location>
        <begin position="156"/>
        <end position="245"/>
    </location>
</feature>
<dbReference type="AlphaFoldDB" id="A0A9X2H8M6"/>
<keyword evidence="4" id="KW-0479">Metal-binding</keyword>
<evidence type="ECO:0000259" key="11">
    <source>
        <dbReference type="Pfam" id="PF04389"/>
    </source>
</evidence>
<keyword evidence="2" id="KW-0031">Aminopeptidase</keyword>
<feature type="region of interest" description="Disordered" evidence="8">
    <location>
        <begin position="505"/>
        <end position="538"/>
    </location>
</feature>
<protein>
    <submittedName>
        <fullName evidence="12">Zn-dependent M28 family amino/carboxypeptidase</fullName>
    </submittedName>
</protein>
<comment type="similarity">
    <text evidence="1">Belongs to the peptidase M28 family. M28A subfamily.</text>
</comment>
<feature type="compositionally biased region" description="Basic and acidic residues" evidence="8">
    <location>
        <begin position="527"/>
        <end position="538"/>
    </location>
</feature>
<dbReference type="InterPro" id="IPR003137">
    <property type="entry name" value="PA_domain"/>
</dbReference>
<dbReference type="Gene3D" id="3.40.630.10">
    <property type="entry name" value="Zn peptidases"/>
    <property type="match status" value="2"/>
</dbReference>
<dbReference type="Gene3D" id="3.50.30.30">
    <property type="match status" value="1"/>
</dbReference>
<organism evidence="12 13">
    <name type="scientific">Agromyces terreus</name>
    <dbReference type="NCBI Taxonomy" id="424795"/>
    <lineage>
        <taxon>Bacteria</taxon>
        <taxon>Bacillati</taxon>
        <taxon>Actinomycetota</taxon>
        <taxon>Actinomycetes</taxon>
        <taxon>Micrococcales</taxon>
        <taxon>Microbacteriaceae</taxon>
        <taxon>Agromyces</taxon>
    </lineage>
</organism>